<reference evidence="2 3" key="1">
    <citation type="submission" date="2021-06" db="EMBL/GenBank/DDBJ databases">
        <authorList>
            <person name="Grouzdev D.S."/>
            <person name="Koziaeva V."/>
        </authorList>
    </citation>
    <scope>NUCLEOTIDE SEQUENCE [LARGE SCALE GENOMIC DNA]</scope>
    <source>
        <strain evidence="2 3">22</strain>
    </source>
</reference>
<sequence length="51" mass="6406">MTYRRRRRALAEIEQLDDYLLSDIGLHRDDLDEAIRNRSWPVARRREERWH</sequence>
<accession>A0A947D7A0</accession>
<evidence type="ECO:0000313" key="3">
    <source>
        <dbReference type="Proteomes" id="UP000766595"/>
    </source>
</evidence>
<dbReference type="InterPro" id="IPR009506">
    <property type="entry name" value="YjiS-like"/>
</dbReference>
<comment type="caution">
    <text evidence="2">The sequence shown here is derived from an EMBL/GenBank/DDBJ whole genome shotgun (WGS) entry which is preliminary data.</text>
</comment>
<organism evidence="2 3">
    <name type="scientific">Prosthecodimorpha staleyi</name>
    <dbReference type="NCBI Taxonomy" id="2840188"/>
    <lineage>
        <taxon>Bacteria</taxon>
        <taxon>Pseudomonadati</taxon>
        <taxon>Pseudomonadota</taxon>
        <taxon>Alphaproteobacteria</taxon>
        <taxon>Hyphomicrobiales</taxon>
        <taxon>Ancalomicrobiaceae</taxon>
        <taxon>Prosthecodimorpha</taxon>
    </lineage>
</organism>
<proteinExistence type="predicted"/>
<evidence type="ECO:0000313" key="2">
    <source>
        <dbReference type="EMBL" id="MBT9291414.1"/>
    </source>
</evidence>
<dbReference type="AlphaFoldDB" id="A0A947D7A0"/>
<keyword evidence="3" id="KW-1185">Reference proteome</keyword>
<evidence type="ECO:0000259" key="1">
    <source>
        <dbReference type="Pfam" id="PF06568"/>
    </source>
</evidence>
<dbReference type="Proteomes" id="UP000766595">
    <property type="component" value="Unassembled WGS sequence"/>
</dbReference>
<gene>
    <name evidence="2" type="ORF">KL771_18250</name>
</gene>
<dbReference type="EMBL" id="JAHHZF010000009">
    <property type="protein sequence ID" value="MBT9291414.1"/>
    <property type="molecule type" value="Genomic_DNA"/>
</dbReference>
<name>A0A947D7A0_9HYPH</name>
<feature type="domain" description="YjiS-like" evidence="1">
    <location>
        <begin position="3"/>
        <end position="31"/>
    </location>
</feature>
<protein>
    <submittedName>
        <fullName evidence="2">DUF1127 domain-containing protein</fullName>
    </submittedName>
</protein>
<dbReference type="Pfam" id="PF06568">
    <property type="entry name" value="YjiS-like"/>
    <property type="match status" value="1"/>
</dbReference>